<sequence>MPRPSSLSRLALFASFVALTACRPGPDADPTDAVTPTETEDTDAGRAEAIADAVVGVDDPQLRELLAEHWGSTLDHSPYYGAPGWGEYGPAGREAGRERRERWLAALDTIEANASLSERDAITAATFRAQLESSRAAEVCEYWSWSISLNTNPVEVINGAFGRAYLVDAAAGEAELERLRAYGPVVDAWIADLRDGLSRGRVADRETLERVAELLDSQLGTEAQGWGLFIEAGDKLEAQRAGWTAEQRAAFEADLEAVIDGELRPGVDRFAALVRDELLGAARGPEAVGIGALPEGAACYEAMILRHLSEPRTAEDIHALGLQEIARIDAEFERLGASVFGEALVKEGGRAAVLERLRTDPALYFDSPEAVEAFAQDSLAAATAELPKWFNALPEAPCEVKRIPDYQAPFTYVGYYGPPTPDEAIGYYYVNTSKPTTRPRFQARALAVHEAVPGHHLQIALSLELDELPMVRRTAGVTVFVEGWALYTERLADEMGLYRDDLDRLGALSYEAWRASRLVVDAGMHSKGWTREQARAFMREHTALAETNIVNEVDRYVGWPGQALGYKYGQLEILKLRAEAEAALGDRFDIAAFHDQVLGAGAVSLPVLRRRVRAWVAAQGRG</sequence>
<reference evidence="2 3" key="1">
    <citation type="submission" date="2007-06" db="EMBL/GenBank/DDBJ databases">
        <authorList>
            <person name="Shimkets L."/>
            <person name="Ferriera S."/>
            <person name="Johnson J."/>
            <person name="Kravitz S."/>
            <person name="Beeson K."/>
            <person name="Sutton G."/>
            <person name="Rogers Y.-H."/>
            <person name="Friedman R."/>
            <person name="Frazier M."/>
            <person name="Venter J.C."/>
        </authorList>
    </citation>
    <scope>NUCLEOTIDE SEQUENCE [LARGE SCALE GENOMIC DNA]</scope>
    <source>
        <strain evidence="2 3">SIR-1</strain>
    </source>
</reference>
<accession>A6FZ52</accession>
<dbReference type="Pfam" id="PF05960">
    <property type="entry name" value="DUF885"/>
    <property type="match status" value="1"/>
</dbReference>
<dbReference type="PANTHER" id="PTHR33361">
    <property type="entry name" value="GLR0591 PROTEIN"/>
    <property type="match status" value="1"/>
</dbReference>
<keyword evidence="3" id="KW-1185">Reference proteome</keyword>
<feature type="chain" id="PRO_5002697328" description="Lipoprotein" evidence="1">
    <location>
        <begin position="21"/>
        <end position="622"/>
    </location>
</feature>
<dbReference type="STRING" id="391625.PPSIR1_30365"/>
<dbReference type="eggNOG" id="COG4805">
    <property type="taxonomic scope" value="Bacteria"/>
</dbReference>
<evidence type="ECO:0000313" key="2">
    <source>
        <dbReference type="EMBL" id="EDM81207.1"/>
    </source>
</evidence>
<evidence type="ECO:0008006" key="4">
    <source>
        <dbReference type="Google" id="ProtNLM"/>
    </source>
</evidence>
<dbReference type="InterPro" id="IPR010281">
    <property type="entry name" value="DUF885"/>
</dbReference>
<dbReference type="RefSeq" id="WP_006969751.1">
    <property type="nucleotide sequence ID" value="NZ_ABCS01000005.1"/>
</dbReference>
<evidence type="ECO:0000256" key="1">
    <source>
        <dbReference type="SAM" id="SignalP"/>
    </source>
</evidence>
<proteinExistence type="predicted"/>
<name>A6FZ52_9BACT</name>
<protein>
    <recommendedName>
        <fullName evidence="4">Lipoprotein</fullName>
    </recommendedName>
</protein>
<dbReference type="EMBL" id="ABCS01000005">
    <property type="protein sequence ID" value="EDM81207.1"/>
    <property type="molecule type" value="Genomic_DNA"/>
</dbReference>
<comment type="caution">
    <text evidence="2">The sequence shown here is derived from an EMBL/GenBank/DDBJ whole genome shotgun (WGS) entry which is preliminary data.</text>
</comment>
<dbReference type="Proteomes" id="UP000005801">
    <property type="component" value="Unassembled WGS sequence"/>
</dbReference>
<evidence type="ECO:0000313" key="3">
    <source>
        <dbReference type="Proteomes" id="UP000005801"/>
    </source>
</evidence>
<organism evidence="2 3">
    <name type="scientific">Plesiocystis pacifica SIR-1</name>
    <dbReference type="NCBI Taxonomy" id="391625"/>
    <lineage>
        <taxon>Bacteria</taxon>
        <taxon>Pseudomonadati</taxon>
        <taxon>Myxococcota</taxon>
        <taxon>Polyangia</taxon>
        <taxon>Nannocystales</taxon>
        <taxon>Nannocystaceae</taxon>
        <taxon>Plesiocystis</taxon>
    </lineage>
</organism>
<dbReference type="PROSITE" id="PS51257">
    <property type="entry name" value="PROKAR_LIPOPROTEIN"/>
    <property type="match status" value="1"/>
</dbReference>
<keyword evidence="1" id="KW-0732">Signal</keyword>
<dbReference type="OrthoDB" id="9760040at2"/>
<dbReference type="AlphaFoldDB" id="A6FZ52"/>
<gene>
    <name evidence="2" type="ORF">PPSIR1_30365</name>
</gene>
<dbReference type="PANTHER" id="PTHR33361:SF2">
    <property type="entry name" value="DUF885 DOMAIN-CONTAINING PROTEIN"/>
    <property type="match status" value="1"/>
</dbReference>
<feature type="signal peptide" evidence="1">
    <location>
        <begin position="1"/>
        <end position="20"/>
    </location>
</feature>